<evidence type="ECO:0000313" key="1">
    <source>
        <dbReference type="EMBL" id="NYK10028.1"/>
    </source>
</evidence>
<protein>
    <submittedName>
        <fullName evidence="1">Uncharacterized protein</fullName>
    </submittedName>
</protein>
<name>A0A853DNJ9_9MICO</name>
<keyword evidence="2" id="KW-1185">Reference proteome</keyword>
<dbReference type="RefSeq" id="WP_179700849.1">
    <property type="nucleotide sequence ID" value="NZ_BAAAHA010000010.1"/>
</dbReference>
<proteinExistence type="predicted"/>
<accession>A0A853DNJ9</accession>
<dbReference type="EMBL" id="JACCHJ010000001">
    <property type="protein sequence ID" value="NYK10028.1"/>
    <property type="molecule type" value="Genomic_DNA"/>
</dbReference>
<sequence length="58" mass="6263">MTKTATTGPTTIEEELGNPLDFHVEVYESTLTHEEILVGCWCPIGRTHTYAEAVGAAA</sequence>
<comment type="caution">
    <text evidence="1">The sequence shown here is derived from an EMBL/GenBank/DDBJ whole genome shotgun (WGS) entry which is preliminary data.</text>
</comment>
<organism evidence="1 2">
    <name type="scientific">Leifsonia naganoensis</name>
    <dbReference type="NCBI Taxonomy" id="150025"/>
    <lineage>
        <taxon>Bacteria</taxon>
        <taxon>Bacillati</taxon>
        <taxon>Actinomycetota</taxon>
        <taxon>Actinomycetes</taxon>
        <taxon>Micrococcales</taxon>
        <taxon>Microbacteriaceae</taxon>
        <taxon>Leifsonia</taxon>
    </lineage>
</organism>
<reference evidence="1 2" key="1">
    <citation type="submission" date="2020-07" db="EMBL/GenBank/DDBJ databases">
        <title>Sequencing the genomes of 1000 actinobacteria strains.</title>
        <authorList>
            <person name="Klenk H.-P."/>
        </authorList>
    </citation>
    <scope>NUCLEOTIDE SEQUENCE [LARGE SCALE GENOMIC DNA]</scope>
    <source>
        <strain evidence="1 2">DSM 15166</strain>
    </source>
</reference>
<dbReference type="AlphaFoldDB" id="A0A853DNJ9"/>
<evidence type="ECO:0000313" key="2">
    <source>
        <dbReference type="Proteomes" id="UP000521075"/>
    </source>
</evidence>
<dbReference type="Proteomes" id="UP000521075">
    <property type="component" value="Unassembled WGS sequence"/>
</dbReference>
<gene>
    <name evidence="1" type="ORF">HNR14_001909</name>
</gene>